<evidence type="ECO:0000313" key="2">
    <source>
        <dbReference type="Proteomes" id="UP000249645"/>
    </source>
</evidence>
<dbReference type="NCBIfam" id="TIGR01200">
    <property type="entry name" value="GLPGLI"/>
    <property type="match status" value="1"/>
</dbReference>
<comment type="caution">
    <text evidence="1">The sequence shown here is derived from an EMBL/GenBank/DDBJ whole genome shotgun (WGS) entry which is preliminary data.</text>
</comment>
<proteinExistence type="predicted"/>
<accession>A0A2W5FAG0</accession>
<gene>
    <name evidence="1" type="ORF">DI598_04905</name>
</gene>
<evidence type="ECO:0000313" key="1">
    <source>
        <dbReference type="EMBL" id="PZP50717.1"/>
    </source>
</evidence>
<protein>
    <recommendedName>
        <fullName evidence="3">GLPGLI family protein</fullName>
    </recommendedName>
</protein>
<dbReference type="EMBL" id="QFOI01000056">
    <property type="protein sequence ID" value="PZP50717.1"/>
    <property type="molecule type" value="Genomic_DNA"/>
</dbReference>
<name>A0A2W5FAG0_9SPHI</name>
<organism evidence="1 2">
    <name type="scientific">Pseudopedobacter saltans</name>
    <dbReference type="NCBI Taxonomy" id="151895"/>
    <lineage>
        <taxon>Bacteria</taxon>
        <taxon>Pseudomonadati</taxon>
        <taxon>Bacteroidota</taxon>
        <taxon>Sphingobacteriia</taxon>
        <taxon>Sphingobacteriales</taxon>
        <taxon>Sphingobacteriaceae</taxon>
        <taxon>Pseudopedobacter</taxon>
    </lineage>
</organism>
<dbReference type="Proteomes" id="UP000249645">
    <property type="component" value="Unassembled WGS sequence"/>
</dbReference>
<dbReference type="InterPro" id="IPR005901">
    <property type="entry name" value="GLPGLI"/>
</dbReference>
<reference evidence="1 2" key="1">
    <citation type="submission" date="2017-11" db="EMBL/GenBank/DDBJ databases">
        <title>Infants hospitalized years apart are colonized by the same room-sourced microbial strains.</title>
        <authorList>
            <person name="Brooks B."/>
            <person name="Olm M.R."/>
            <person name="Firek B.A."/>
            <person name="Baker R."/>
            <person name="Thomas B.C."/>
            <person name="Morowitz M.J."/>
            <person name="Banfield J.F."/>
        </authorList>
    </citation>
    <scope>NUCLEOTIDE SEQUENCE [LARGE SCALE GENOMIC DNA]</scope>
    <source>
        <strain evidence="1">S2_009_000_R2_76</strain>
    </source>
</reference>
<dbReference type="Pfam" id="PF09697">
    <property type="entry name" value="Porph_ging"/>
    <property type="match status" value="1"/>
</dbReference>
<dbReference type="AlphaFoldDB" id="A0A2W5FAG0"/>
<sequence length="279" mass="32547">MRNKLLTLLALVITSYSSLSGQMHEELPIIHLKDSQRVEGKAYYSFVWQRDSNSHEQDDHEIMILKFSKETSEFSSYSYYTNDSAARINRERSWNEPGFTYQSKYIEGIREKYYTQKDNTYEIRSFGEIFYLIPDKETVQWTIEDSVKQLQGYIAQKATASSHGRNYTVWFTSDLPYSFGPRRLHGLPGLILEAYDNKGQIRYSLNKIDLQPTLEYIGIPVKSQKATLNQFLNMADAWKRNYKNGSIKIDGKEFEVNNFSTSRPVKVAKSKYNNPIDLQ</sequence>
<evidence type="ECO:0008006" key="3">
    <source>
        <dbReference type="Google" id="ProtNLM"/>
    </source>
</evidence>